<dbReference type="InterPro" id="IPR011022">
    <property type="entry name" value="Arrestin_C-like"/>
</dbReference>
<dbReference type="GO" id="GO:0030674">
    <property type="term" value="F:protein-macromolecule adaptor activity"/>
    <property type="evidence" value="ECO:0007669"/>
    <property type="project" value="TreeGrafter"/>
</dbReference>
<dbReference type="GO" id="GO:0031625">
    <property type="term" value="F:ubiquitin protein ligase binding"/>
    <property type="evidence" value="ECO:0007669"/>
    <property type="project" value="TreeGrafter"/>
</dbReference>
<feature type="compositionally biased region" description="Basic and acidic residues" evidence="1">
    <location>
        <begin position="732"/>
        <end position="741"/>
    </location>
</feature>
<evidence type="ECO:0000313" key="3">
    <source>
        <dbReference type="EMBL" id="CDP34338.1"/>
    </source>
</evidence>
<dbReference type="PANTHER" id="PTHR11188">
    <property type="entry name" value="ARRESTIN DOMAIN CONTAINING PROTEIN"/>
    <property type="match status" value="1"/>
</dbReference>
<feature type="region of interest" description="Disordered" evidence="1">
    <location>
        <begin position="81"/>
        <end position="152"/>
    </location>
</feature>
<reference evidence="3" key="1">
    <citation type="submission" date="2014-02" db="EMBL/GenBank/DDBJ databases">
        <authorList>
            <person name="Genoscope - CEA"/>
        </authorList>
    </citation>
    <scope>NUCLEOTIDE SEQUENCE</scope>
    <source>
        <strain evidence="3">LS3</strain>
    </source>
</reference>
<evidence type="ECO:0000259" key="2">
    <source>
        <dbReference type="SMART" id="SM01017"/>
    </source>
</evidence>
<dbReference type="EMBL" id="HG937693">
    <property type="protein sequence ID" value="CDP34338.1"/>
    <property type="molecule type" value="Genomic_DNA"/>
</dbReference>
<dbReference type="AlphaFoldDB" id="A0A060T054"/>
<name>A0A060T054_BLAAD</name>
<feature type="region of interest" description="Disordered" evidence="1">
    <location>
        <begin position="709"/>
        <end position="741"/>
    </location>
</feature>
<feature type="domain" description="Arrestin C-terminal-like" evidence="2">
    <location>
        <begin position="397"/>
        <end position="650"/>
    </location>
</feature>
<dbReference type="PANTHER" id="PTHR11188:SF174">
    <property type="entry name" value="ARRESTIN-RELATED TRAFFICKING ADAPTER 10-RELATED"/>
    <property type="match status" value="1"/>
</dbReference>
<feature type="region of interest" description="Disordered" evidence="1">
    <location>
        <begin position="1"/>
        <end position="44"/>
    </location>
</feature>
<evidence type="ECO:0000256" key="1">
    <source>
        <dbReference type="SAM" id="MobiDB-lite"/>
    </source>
</evidence>
<reference evidence="3" key="2">
    <citation type="submission" date="2014-06" db="EMBL/GenBank/DDBJ databases">
        <title>The complete genome of Blastobotrys (Arxula) adeninivorans LS3 - a yeast of biotechnological interest.</title>
        <authorList>
            <person name="Kunze G."/>
            <person name="Gaillardin C."/>
            <person name="Czernicka M."/>
            <person name="Durrens P."/>
            <person name="Martin T."/>
            <person name="Boer E."/>
            <person name="Gabaldon T."/>
            <person name="Cruz J."/>
            <person name="Talla E."/>
            <person name="Marck C."/>
            <person name="Goffeau A."/>
            <person name="Barbe V."/>
            <person name="Baret P."/>
            <person name="Baronian K."/>
            <person name="Beier S."/>
            <person name="Bleykasten C."/>
            <person name="Bode R."/>
            <person name="Casaregola S."/>
            <person name="Despons L."/>
            <person name="Fairhead C."/>
            <person name="Giersberg M."/>
            <person name="Gierski P."/>
            <person name="Hahnel U."/>
            <person name="Hartmann A."/>
            <person name="Jankowska D."/>
            <person name="Jubin C."/>
            <person name="Jung P."/>
            <person name="Lafontaine I."/>
            <person name="Leh-Louis V."/>
            <person name="Lemaire M."/>
            <person name="Marcet-Houben M."/>
            <person name="Mascher M."/>
            <person name="Morel G."/>
            <person name="Richard G.-F."/>
            <person name="Riechen J."/>
            <person name="Sacerdot C."/>
            <person name="Sarkar A."/>
            <person name="Savel G."/>
            <person name="Schacherer J."/>
            <person name="Sherman D."/>
            <person name="Straub M.-L."/>
            <person name="Stein N."/>
            <person name="Thierry A."/>
            <person name="Trautwein-Schult A."/>
            <person name="Westhof E."/>
            <person name="Worch S."/>
            <person name="Dujon B."/>
            <person name="Souciet J.-L."/>
            <person name="Wincker P."/>
            <person name="Scholz U."/>
            <person name="Neuveglise N."/>
        </authorList>
    </citation>
    <scope>NUCLEOTIDE SEQUENCE</scope>
    <source>
        <strain evidence="3">LS3</strain>
    </source>
</reference>
<feature type="region of interest" description="Disordered" evidence="1">
    <location>
        <begin position="482"/>
        <end position="518"/>
    </location>
</feature>
<feature type="region of interest" description="Disordered" evidence="1">
    <location>
        <begin position="573"/>
        <end position="607"/>
    </location>
</feature>
<dbReference type="Pfam" id="PF02752">
    <property type="entry name" value="Arrestin_C"/>
    <property type="match status" value="1"/>
</dbReference>
<feature type="compositionally biased region" description="Polar residues" evidence="1">
    <location>
        <begin position="25"/>
        <end position="44"/>
    </location>
</feature>
<dbReference type="InterPro" id="IPR050357">
    <property type="entry name" value="Arrestin_domain-protein"/>
</dbReference>
<feature type="region of interest" description="Disordered" evidence="1">
    <location>
        <begin position="531"/>
        <end position="551"/>
    </location>
</feature>
<dbReference type="InterPro" id="IPR014752">
    <property type="entry name" value="Arrestin-like_C"/>
</dbReference>
<feature type="compositionally biased region" description="Polar residues" evidence="1">
    <location>
        <begin position="123"/>
        <end position="140"/>
    </location>
</feature>
<dbReference type="Gene3D" id="2.60.40.640">
    <property type="match status" value="1"/>
</dbReference>
<proteinExistence type="predicted"/>
<protein>
    <submittedName>
        <fullName evidence="3">ARAD1C10098p</fullName>
    </submittedName>
</protein>
<sequence length="741" mass="80209">MVSIREKSPFRRPGNGGGFTGLGHSPSTASPASLGNGLSQATSSPDICSMCAGNPRTLMSSHSGSITVAVSLREPVTFLPSVQGQSSSSYREHDSNNAGVTGDDVSGSPAVGGESADAPPSPDLNNSPAPGQGNGRSATGTGARPPSDSDVTPAILQGSILLKLTKPTKLKSLGLSFYGKCKTHWSGALRQNMFEDPIISHTPPDINDEYVINYHQWEFLPYENAPRGPIPCEAFDDPMVAVTTVSTNLYGADAAKFKDSPEVIHVKDPSKVDIQHHGPCQTVYHSDAQIPLFGVNPTYWKRPPGSHHPTHFGGHLEPVTFPAGEYVYNFTLALDPSIPESVDVANGSIKYFLMPKVVRGGTFALNLSDHQEVTLVRSPPSTGDSLCNNPIAISRAWDGRLHYEIIIPQKSIPLGTSIPMAIKLTPLEKVMVHRVRVHVHETVEYKHSVDSEVTYTDRSLKILLFEKKASTTVTKGTITSTRADGSTVTTTHDEDTSNHKLHLPSLKNALGHDGSKKTRERFTGNLLRFGRLDPVSESNSGPSKSASSGDCSVDADAAVTTLDCTLPFLSDPQSWDNKGGESSTLNKNSNHGSSDAVKVLHPDTNSSPHIRVRHRLTVSLRISKKDPSDLKRRHFEVKIDTPVIFLSKHCIQENINLPKYNYQEMSRSLQLGRMWASARAHAASGAVSWENVDGLPSFDDVLARSADFGDPVVDGNGSDSSPPPEYEDIVSEDDRRQYLER</sequence>
<organism evidence="3">
    <name type="scientific">Blastobotrys adeninivorans</name>
    <name type="common">Yeast</name>
    <name type="synonym">Arxula adeninivorans</name>
    <dbReference type="NCBI Taxonomy" id="409370"/>
    <lineage>
        <taxon>Eukaryota</taxon>
        <taxon>Fungi</taxon>
        <taxon>Dikarya</taxon>
        <taxon>Ascomycota</taxon>
        <taxon>Saccharomycotina</taxon>
        <taxon>Dipodascomycetes</taxon>
        <taxon>Dipodascales</taxon>
        <taxon>Trichomonascaceae</taxon>
        <taxon>Blastobotrys</taxon>
    </lineage>
</organism>
<dbReference type="GO" id="GO:0005829">
    <property type="term" value="C:cytosol"/>
    <property type="evidence" value="ECO:0007669"/>
    <property type="project" value="TreeGrafter"/>
</dbReference>
<accession>A0A060T054</accession>
<feature type="compositionally biased region" description="Polar residues" evidence="1">
    <location>
        <begin position="573"/>
        <end position="593"/>
    </location>
</feature>
<gene>
    <name evidence="3" type="ORF">GNLVRS02_ARAD1C10098g</name>
</gene>
<feature type="compositionally biased region" description="Low complexity" evidence="1">
    <location>
        <begin position="536"/>
        <end position="551"/>
    </location>
</feature>
<dbReference type="SMART" id="SM01017">
    <property type="entry name" value="Arrestin_C"/>
    <property type="match status" value="1"/>
</dbReference>
<dbReference type="GO" id="GO:0070086">
    <property type="term" value="P:ubiquitin-dependent endocytosis"/>
    <property type="evidence" value="ECO:0007669"/>
    <property type="project" value="TreeGrafter"/>
</dbReference>